<dbReference type="RefSeq" id="WP_138568587.1">
    <property type="nucleotide sequence ID" value="NZ_PNCM01000036.1"/>
</dbReference>
<evidence type="ECO:0000313" key="3">
    <source>
        <dbReference type="Proteomes" id="UP000307362"/>
    </source>
</evidence>
<sequence>MQNLKVVSKIFLFLLACSLTLLGVTAINGSIDNWIGAFFIGALATSTPVLVSSFLCKYFLKRTSGYSSYIVFLCFFVNVLAWLGMYVYFYFQPAEKAAGLEYILIPINQLMAIPFAALVGFVLKNRVKAT</sequence>
<reference evidence="2 3" key="1">
    <citation type="submission" date="2017-12" db="EMBL/GenBank/DDBJ databases">
        <authorList>
            <person name="Paulsen S."/>
            <person name="Gram L.K."/>
        </authorList>
    </citation>
    <scope>NUCLEOTIDE SEQUENCE [LARGE SCALE GENOMIC DNA]</scope>
    <source>
        <strain evidence="2 3">S1189</strain>
    </source>
</reference>
<dbReference type="OrthoDB" id="9813694at2"/>
<organism evidence="2 3">
    <name type="scientific">Pseudoalteromonas phenolica</name>
    <dbReference type="NCBI Taxonomy" id="161398"/>
    <lineage>
        <taxon>Bacteria</taxon>
        <taxon>Pseudomonadati</taxon>
        <taxon>Pseudomonadota</taxon>
        <taxon>Gammaproteobacteria</taxon>
        <taxon>Alteromonadales</taxon>
        <taxon>Pseudoalteromonadaceae</taxon>
        <taxon>Pseudoalteromonas</taxon>
    </lineage>
</organism>
<name>A0A5S3YQ00_9GAMM</name>
<gene>
    <name evidence="2" type="ORF">CWB73_16345</name>
</gene>
<keyword evidence="1" id="KW-0472">Membrane</keyword>
<evidence type="ECO:0000313" key="2">
    <source>
        <dbReference type="EMBL" id="TMP78711.1"/>
    </source>
</evidence>
<dbReference type="EMBL" id="PNCM01000036">
    <property type="protein sequence ID" value="TMP78711.1"/>
    <property type="molecule type" value="Genomic_DNA"/>
</dbReference>
<dbReference type="Proteomes" id="UP000307362">
    <property type="component" value="Unassembled WGS sequence"/>
</dbReference>
<feature type="transmembrane region" description="Helical" evidence="1">
    <location>
        <begin position="68"/>
        <end position="91"/>
    </location>
</feature>
<accession>A0A5S3YQ00</accession>
<comment type="caution">
    <text evidence="2">The sequence shown here is derived from an EMBL/GenBank/DDBJ whole genome shotgun (WGS) entry which is preliminary data.</text>
</comment>
<feature type="transmembrane region" description="Helical" evidence="1">
    <location>
        <begin position="36"/>
        <end position="56"/>
    </location>
</feature>
<evidence type="ECO:0000256" key="1">
    <source>
        <dbReference type="SAM" id="Phobius"/>
    </source>
</evidence>
<proteinExistence type="predicted"/>
<dbReference type="AlphaFoldDB" id="A0A5S3YQ00"/>
<keyword evidence="1" id="KW-1133">Transmembrane helix</keyword>
<feature type="transmembrane region" description="Helical" evidence="1">
    <location>
        <begin position="103"/>
        <end position="123"/>
    </location>
</feature>
<reference evidence="3" key="2">
    <citation type="submission" date="2019-06" db="EMBL/GenBank/DDBJ databases">
        <title>Co-occurence of chitin degradation, pigmentation and bioactivity in marine Pseudoalteromonas.</title>
        <authorList>
            <person name="Sonnenschein E.C."/>
            <person name="Bech P.K."/>
        </authorList>
    </citation>
    <scope>NUCLEOTIDE SEQUENCE [LARGE SCALE GENOMIC DNA]</scope>
    <source>
        <strain evidence="3">S1189</strain>
    </source>
</reference>
<keyword evidence="1" id="KW-0812">Transmembrane</keyword>
<protein>
    <submittedName>
        <fullName evidence="2">Uncharacterized protein</fullName>
    </submittedName>
</protein>